<name>A0ABT8YFA0_9SPHN</name>
<keyword evidence="3" id="KW-1185">Reference proteome</keyword>
<accession>A0ABT8YFA0</accession>
<evidence type="ECO:0000256" key="1">
    <source>
        <dbReference type="SAM" id="MobiDB-lite"/>
    </source>
</evidence>
<feature type="compositionally biased region" description="Basic and acidic residues" evidence="1">
    <location>
        <begin position="33"/>
        <end position="44"/>
    </location>
</feature>
<dbReference type="Proteomes" id="UP001169764">
    <property type="component" value="Unassembled WGS sequence"/>
</dbReference>
<evidence type="ECO:0000313" key="3">
    <source>
        <dbReference type="Proteomes" id="UP001169764"/>
    </source>
</evidence>
<dbReference type="EMBL" id="JAUOTP010000011">
    <property type="protein sequence ID" value="MDO6416503.1"/>
    <property type="molecule type" value="Genomic_DNA"/>
</dbReference>
<protein>
    <submittedName>
        <fullName evidence="2">DUF4169 family protein</fullName>
    </submittedName>
</protein>
<dbReference type="RefSeq" id="WP_303546128.1">
    <property type="nucleotide sequence ID" value="NZ_JAUOTP010000011.1"/>
</dbReference>
<organism evidence="2 3">
    <name type="scientific">Sphingomonas natans</name>
    <dbReference type="NCBI Taxonomy" id="3063330"/>
    <lineage>
        <taxon>Bacteria</taxon>
        <taxon>Pseudomonadati</taxon>
        <taxon>Pseudomonadota</taxon>
        <taxon>Alphaproteobacteria</taxon>
        <taxon>Sphingomonadales</taxon>
        <taxon>Sphingomonadaceae</taxon>
        <taxon>Sphingomonas</taxon>
    </lineage>
</organism>
<dbReference type="InterPro" id="IPR025227">
    <property type="entry name" value="DUF4169"/>
</dbReference>
<comment type="caution">
    <text evidence="2">The sequence shown here is derived from an EMBL/GenBank/DDBJ whole genome shotgun (WGS) entry which is preliminary data.</text>
</comment>
<evidence type="ECO:0000313" key="2">
    <source>
        <dbReference type="EMBL" id="MDO6416503.1"/>
    </source>
</evidence>
<feature type="region of interest" description="Disordered" evidence="1">
    <location>
        <begin position="12"/>
        <end position="44"/>
    </location>
</feature>
<sequence length="62" mass="6801">MGEIVNLRAVRKAKARDSAKAQAETNRAVHGRTAAEKKRDRDEAARLAKIVDGAKLERDATD</sequence>
<reference evidence="2" key="1">
    <citation type="submission" date="2023-07" db="EMBL/GenBank/DDBJ databases">
        <authorList>
            <person name="Kim M."/>
        </authorList>
    </citation>
    <scope>NUCLEOTIDE SEQUENCE</scope>
    <source>
        <strain evidence="2">BIUV-7</strain>
    </source>
</reference>
<gene>
    <name evidence="2" type="ORF">Q4F19_19120</name>
</gene>
<proteinExistence type="predicted"/>
<dbReference type="Pfam" id="PF13770">
    <property type="entry name" value="DUF4169"/>
    <property type="match status" value="1"/>
</dbReference>